<sequence length="270" mass="32061">MTNEKFAEEAYMKNLKNAGVSKEEFKERCEFGECCNGDIEANEECASERRSCVCEMAYSAKEQEKVAMKERKEDVEVRLNEYKYRLRKAKEERQFVDVLRMWVRECLTSLNVNSVEYVTWKNCANLLMKRFAQFPVTWMRREVRIIAMGRLLKALNGVRLKERLQEQSWERRRVITFLLKKSHLKTPKKTIISIKALFLYKLVLTLRRPLASNDRTYPSWSHPDRGAQIWEADWFCEEYDQHGPITGTKELALKGLRGCFSRRRLHGMLR</sequence>
<keyword evidence="1" id="KW-0175">Coiled coil</keyword>
<accession>A0A0M9A2N9</accession>
<dbReference type="Proteomes" id="UP000053105">
    <property type="component" value="Unassembled WGS sequence"/>
</dbReference>
<proteinExistence type="predicted"/>
<evidence type="ECO:0000313" key="3">
    <source>
        <dbReference type="Proteomes" id="UP000053105"/>
    </source>
</evidence>
<organism evidence="2 3">
    <name type="scientific">Melipona quadrifasciata</name>
    <dbReference type="NCBI Taxonomy" id="166423"/>
    <lineage>
        <taxon>Eukaryota</taxon>
        <taxon>Metazoa</taxon>
        <taxon>Ecdysozoa</taxon>
        <taxon>Arthropoda</taxon>
        <taxon>Hexapoda</taxon>
        <taxon>Insecta</taxon>
        <taxon>Pterygota</taxon>
        <taxon>Neoptera</taxon>
        <taxon>Endopterygota</taxon>
        <taxon>Hymenoptera</taxon>
        <taxon>Apocrita</taxon>
        <taxon>Aculeata</taxon>
        <taxon>Apoidea</taxon>
        <taxon>Anthophila</taxon>
        <taxon>Apidae</taxon>
        <taxon>Melipona</taxon>
    </lineage>
</organism>
<evidence type="ECO:0000256" key="1">
    <source>
        <dbReference type="SAM" id="Coils"/>
    </source>
</evidence>
<feature type="coiled-coil region" evidence="1">
    <location>
        <begin position="58"/>
        <end position="92"/>
    </location>
</feature>
<reference evidence="2 3" key="1">
    <citation type="submission" date="2015-07" db="EMBL/GenBank/DDBJ databases">
        <title>The genome of Melipona quadrifasciata.</title>
        <authorList>
            <person name="Pan H."/>
            <person name="Kapheim K."/>
        </authorList>
    </citation>
    <scope>NUCLEOTIDE SEQUENCE [LARGE SCALE GENOMIC DNA]</scope>
    <source>
        <strain evidence="2">0111107301</strain>
        <tissue evidence="2">Whole body</tissue>
    </source>
</reference>
<gene>
    <name evidence="2" type="ORF">WN51_12527</name>
</gene>
<protein>
    <submittedName>
        <fullName evidence="2">Uncharacterized protein</fullName>
    </submittedName>
</protein>
<name>A0A0M9A2N9_9HYME</name>
<evidence type="ECO:0000313" key="2">
    <source>
        <dbReference type="EMBL" id="KOX76040.1"/>
    </source>
</evidence>
<dbReference type="AlphaFoldDB" id="A0A0M9A2N9"/>
<keyword evidence="3" id="KW-1185">Reference proteome</keyword>
<dbReference type="EMBL" id="KQ435755">
    <property type="protein sequence ID" value="KOX76040.1"/>
    <property type="molecule type" value="Genomic_DNA"/>
</dbReference>